<evidence type="ECO:0000313" key="3">
    <source>
        <dbReference type="EMBL" id="CAE8595977.1"/>
    </source>
</evidence>
<keyword evidence="1" id="KW-0732">Signal</keyword>
<dbReference type="Proteomes" id="UP000654075">
    <property type="component" value="Unassembled WGS sequence"/>
</dbReference>
<evidence type="ECO:0000313" key="4">
    <source>
        <dbReference type="Proteomes" id="UP000654075"/>
    </source>
</evidence>
<name>A0A813EBI0_POLGL</name>
<gene>
    <name evidence="3" type="ORF">PGLA1383_LOCUS14454</name>
</gene>
<dbReference type="InterPro" id="IPR007074">
    <property type="entry name" value="LicD/FKTN/FKRP_NTP_transf"/>
</dbReference>
<feature type="domain" description="LicD/FKTN/FKRP nucleotidyltransferase" evidence="2">
    <location>
        <begin position="126"/>
        <end position="154"/>
    </location>
</feature>
<feature type="signal peptide" evidence="1">
    <location>
        <begin position="1"/>
        <end position="24"/>
    </location>
</feature>
<comment type="caution">
    <text evidence="3">The sequence shown here is derived from an EMBL/GenBank/DDBJ whole genome shotgun (WGS) entry which is preliminary data.</text>
</comment>
<evidence type="ECO:0000259" key="2">
    <source>
        <dbReference type="Pfam" id="PF04991"/>
    </source>
</evidence>
<reference evidence="3" key="1">
    <citation type="submission" date="2021-02" db="EMBL/GenBank/DDBJ databases">
        <authorList>
            <person name="Dougan E. K."/>
            <person name="Rhodes N."/>
            <person name="Thang M."/>
            <person name="Chan C."/>
        </authorList>
    </citation>
    <scope>NUCLEOTIDE SEQUENCE</scope>
</reference>
<evidence type="ECO:0000256" key="1">
    <source>
        <dbReference type="SAM" id="SignalP"/>
    </source>
</evidence>
<keyword evidence="4" id="KW-1185">Reference proteome</keyword>
<feature type="non-terminal residue" evidence="3">
    <location>
        <position position="362"/>
    </location>
</feature>
<dbReference type="OrthoDB" id="419198at2759"/>
<sequence length="362" mass="39751">MVTAASCQLLCFLLLAAALSSVAAQVSGNYRTHLAADGYLWAGPDANTSCRGSNIQSLAGLLRRDPRIKAVLSDVHKDIEGATRAASSSNDGLSILHSFMMMQPSPFETASLMALLEVVTNILFAAGVPFCLAGGSLVGAFRHYGRVPWDDDVTLFSLDKDATQEALSGLCLSRGAGYRAFGGARVLCAQTRDMVLAISFAGSPTYQGGHSPFPEVEIEFVAEHKHVANGYRFGNKTHNQVFNKYLARSKSFKLRPFEHLMLPVPHRAEEFLKMQYPNFMSECLSRPFSGTNRFPMYDLYPGLKKVLRLPRSGTPCTYLAGLFPMVVYHKVIITYVARVRHDLMLDVIGDVVRGFAAVLWTQ</sequence>
<protein>
    <recommendedName>
        <fullName evidence="2">LicD/FKTN/FKRP nucleotidyltransferase domain-containing protein</fullName>
    </recommendedName>
</protein>
<accession>A0A813EBI0</accession>
<organism evidence="3 4">
    <name type="scientific">Polarella glacialis</name>
    <name type="common">Dinoflagellate</name>
    <dbReference type="NCBI Taxonomy" id="89957"/>
    <lineage>
        <taxon>Eukaryota</taxon>
        <taxon>Sar</taxon>
        <taxon>Alveolata</taxon>
        <taxon>Dinophyceae</taxon>
        <taxon>Suessiales</taxon>
        <taxon>Suessiaceae</taxon>
        <taxon>Polarella</taxon>
    </lineage>
</organism>
<feature type="chain" id="PRO_5032783905" description="LicD/FKTN/FKRP nucleotidyltransferase domain-containing protein" evidence="1">
    <location>
        <begin position="25"/>
        <end position="362"/>
    </location>
</feature>
<dbReference type="Pfam" id="PF04991">
    <property type="entry name" value="LicD"/>
    <property type="match status" value="1"/>
</dbReference>
<dbReference type="GO" id="GO:0009100">
    <property type="term" value="P:glycoprotein metabolic process"/>
    <property type="evidence" value="ECO:0007669"/>
    <property type="project" value="UniProtKB-ARBA"/>
</dbReference>
<proteinExistence type="predicted"/>
<dbReference type="EMBL" id="CAJNNV010008262">
    <property type="protein sequence ID" value="CAE8595977.1"/>
    <property type="molecule type" value="Genomic_DNA"/>
</dbReference>
<dbReference type="AlphaFoldDB" id="A0A813EBI0"/>